<dbReference type="Proteomes" id="UP000242814">
    <property type="component" value="Unassembled WGS sequence"/>
</dbReference>
<sequence length="166" mass="18937">MTSSRQSTVSRLLCPASKLEPCMEDECHRCEMTMEAEKTMSLSSLVDIIMGITPRKRLIWMDAYRDNPRHRYSVIEMTVESRGALEKITLEFAAVDDMADSFQNASYLTKYILESSDNIFPLMTSILARPFNWVSSFLISPTARTKMGLLSGDRPLVLWTLHESET</sequence>
<accession>A0A1D2JKV3</accession>
<evidence type="ECO:0000313" key="2">
    <source>
        <dbReference type="Proteomes" id="UP000242814"/>
    </source>
</evidence>
<gene>
    <name evidence="1" type="ORF">ACO22_01663</name>
</gene>
<dbReference type="EMBL" id="LZYO01000043">
    <property type="protein sequence ID" value="ODH40210.1"/>
    <property type="molecule type" value="Genomic_DNA"/>
</dbReference>
<organism evidence="1 2">
    <name type="scientific">Paracoccidioides brasiliensis</name>
    <dbReference type="NCBI Taxonomy" id="121759"/>
    <lineage>
        <taxon>Eukaryota</taxon>
        <taxon>Fungi</taxon>
        <taxon>Dikarya</taxon>
        <taxon>Ascomycota</taxon>
        <taxon>Pezizomycotina</taxon>
        <taxon>Eurotiomycetes</taxon>
        <taxon>Eurotiomycetidae</taxon>
        <taxon>Onygenales</taxon>
        <taxon>Ajellomycetaceae</taxon>
        <taxon>Paracoccidioides</taxon>
    </lineage>
</organism>
<reference evidence="1 2" key="1">
    <citation type="submission" date="2016-06" db="EMBL/GenBank/DDBJ databases">
        <authorList>
            <person name="Kjaerup R.B."/>
            <person name="Dalgaard T.S."/>
            <person name="Juul-Madsen H.R."/>
        </authorList>
    </citation>
    <scope>NUCLEOTIDE SEQUENCE [LARGE SCALE GENOMIC DNA]</scope>
    <source>
        <strain evidence="1 2">Pb300</strain>
    </source>
</reference>
<dbReference type="AlphaFoldDB" id="A0A1D2JKV3"/>
<proteinExistence type="predicted"/>
<name>A0A1D2JKV3_PARBR</name>
<protein>
    <submittedName>
        <fullName evidence="1">Uncharacterized protein</fullName>
    </submittedName>
</protein>
<comment type="caution">
    <text evidence="1">The sequence shown here is derived from an EMBL/GenBank/DDBJ whole genome shotgun (WGS) entry which is preliminary data.</text>
</comment>
<evidence type="ECO:0000313" key="1">
    <source>
        <dbReference type="EMBL" id="ODH40210.1"/>
    </source>
</evidence>
<dbReference type="VEuPathDB" id="FungiDB:PADG_05251"/>